<evidence type="ECO:0000313" key="15">
    <source>
        <dbReference type="EMBL" id="CAF3957078.1"/>
    </source>
</evidence>
<dbReference type="GO" id="GO:0006183">
    <property type="term" value="P:GTP biosynthetic process"/>
    <property type="evidence" value="ECO:0007669"/>
    <property type="project" value="InterPro"/>
</dbReference>
<evidence type="ECO:0000256" key="10">
    <source>
        <dbReference type="PROSITE-ProRule" id="PRU00706"/>
    </source>
</evidence>
<feature type="active site" description="Pros-phosphohistidine intermediate" evidence="10">
    <location>
        <position position="128"/>
    </location>
</feature>
<feature type="binding site" evidence="10">
    <location>
        <position position="125"/>
    </location>
    <ligand>
        <name>ATP</name>
        <dbReference type="ChEBI" id="CHEBI:30616"/>
    </ligand>
</feature>
<dbReference type="Gene3D" id="3.30.70.141">
    <property type="entry name" value="Nucleoside diphosphate kinase-like domain"/>
    <property type="match status" value="1"/>
</dbReference>
<comment type="similarity">
    <text evidence="1 10 11">Belongs to the NDK family.</text>
</comment>
<keyword evidence="4" id="KW-0479">Metal-binding</keyword>
<dbReference type="SUPFAM" id="SSF54919">
    <property type="entry name" value="Nucleoside diphosphate kinase, NDK"/>
    <property type="match status" value="1"/>
</dbReference>
<feature type="binding site" evidence="10">
    <location>
        <position position="67"/>
    </location>
    <ligand>
        <name>ATP</name>
        <dbReference type="ChEBI" id="CHEBI:30616"/>
    </ligand>
</feature>
<dbReference type="SMART" id="SM00562">
    <property type="entry name" value="NDK"/>
    <property type="match status" value="1"/>
</dbReference>
<evidence type="ECO:0000256" key="9">
    <source>
        <dbReference type="ARBA" id="ARBA00023080"/>
    </source>
</evidence>
<dbReference type="GO" id="GO:0005524">
    <property type="term" value="F:ATP binding"/>
    <property type="evidence" value="ECO:0007669"/>
    <property type="project" value="UniProtKB-KW"/>
</dbReference>
<dbReference type="GO" id="GO:0006228">
    <property type="term" value="P:UTP biosynthetic process"/>
    <property type="evidence" value="ECO:0007669"/>
    <property type="project" value="InterPro"/>
</dbReference>
<keyword evidence="3 12" id="KW-0808">Transferase</keyword>
<keyword evidence="9" id="KW-0546">Nucleotide metabolism</keyword>
<gene>
    <name evidence="14" type="ORF">BYL167_LOCUS3485</name>
    <name evidence="16" type="ORF">OVN521_LOCUS16541</name>
    <name evidence="15" type="ORF">UXM345_LOCUS13686</name>
</gene>
<keyword evidence="6 12" id="KW-0418">Kinase</keyword>
<dbReference type="PRINTS" id="PR01243">
    <property type="entry name" value="NUCDPKINASE"/>
</dbReference>
<dbReference type="Proteomes" id="UP000663866">
    <property type="component" value="Unassembled WGS sequence"/>
</dbReference>
<feature type="binding site" evidence="10">
    <location>
        <position position="101"/>
    </location>
    <ligand>
        <name>ATP</name>
        <dbReference type="ChEBI" id="CHEBI:30616"/>
    </ligand>
</feature>
<feature type="domain" description="Nucleoside diphosphate kinase-like" evidence="13">
    <location>
        <begin position="8"/>
        <end position="151"/>
    </location>
</feature>
<feature type="binding site" evidence="10">
    <location>
        <position position="95"/>
    </location>
    <ligand>
        <name>ATP</name>
        <dbReference type="ChEBI" id="CHEBI:30616"/>
    </ligand>
</feature>
<dbReference type="PANTHER" id="PTHR46161">
    <property type="entry name" value="NUCLEOSIDE DIPHOSPHATE KINASE"/>
    <property type="match status" value="1"/>
</dbReference>
<keyword evidence="5 12" id="KW-0547">Nucleotide-binding</keyword>
<evidence type="ECO:0000256" key="6">
    <source>
        <dbReference type="ARBA" id="ARBA00022777"/>
    </source>
</evidence>
<dbReference type="InterPro" id="IPR034907">
    <property type="entry name" value="NDK-like_dom"/>
</dbReference>
<name>A0A819QD28_9BILA</name>
<dbReference type="InterPro" id="IPR001564">
    <property type="entry name" value="Nucleoside_diP_kinase"/>
</dbReference>
<evidence type="ECO:0000256" key="4">
    <source>
        <dbReference type="ARBA" id="ARBA00022723"/>
    </source>
</evidence>
<dbReference type="EMBL" id="CAJOBG010002764">
    <property type="protein sequence ID" value="CAF4026854.1"/>
    <property type="molecule type" value="Genomic_DNA"/>
</dbReference>
<evidence type="ECO:0000313" key="16">
    <source>
        <dbReference type="EMBL" id="CAF4026854.1"/>
    </source>
</evidence>
<dbReference type="AlphaFoldDB" id="A0A819QD28"/>
<dbReference type="GO" id="GO:0046872">
    <property type="term" value="F:metal ion binding"/>
    <property type="evidence" value="ECO:0007669"/>
    <property type="project" value="UniProtKB-KW"/>
</dbReference>
<dbReference type="EMBL" id="CAJOBH010000677">
    <property type="protein sequence ID" value="CAF3810088.1"/>
    <property type="molecule type" value="Genomic_DNA"/>
</dbReference>
<keyword evidence="2" id="KW-0963">Cytoplasm</keyword>
<evidence type="ECO:0000256" key="12">
    <source>
        <dbReference type="RuleBase" id="RU004013"/>
    </source>
</evidence>
<evidence type="ECO:0000313" key="14">
    <source>
        <dbReference type="EMBL" id="CAF3810088.1"/>
    </source>
</evidence>
<dbReference type="EC" id="2.7.4.6" evidence="12"/>
<keyword evidence="17" id="KW-1185">Reference proteome</keyword>
<evidence type="ECO:0000259" key="13">
    <source>
        <dbReference type="SMART" id="SM00562"/>
    </source>
</evidence>
<evidence type="ECO:0000256" key="11">
    <source>
        <dbReference type="RuleBase" id="RU004011"/>
    </source>
</evidence>
<proteinExistence type="inferred from homology"/>
<evidence type="ECO:0000256" key="5">
    <source>
        <dbReference type="ARBA" id="ARBA00022741"/>
    </source>
</evidence>
<evidence type="ECO:0000256" key="8">
    <source>
        <dbReference type="ARBA" id="ARBA00022842"/>
    </source>
</evidence>
<dbReference type="Proteomes" id="UP000681967">
    <property type="component" value="Unassembled WGS sequence"/>
</dbReference>
<keyword evidence="8" id="KW-0460">Magnesium</keyword>
<dbReference type="PROSITE" id="PS00469">
    <property type="entry name" value="NDPK"/>
    <property type="match status" value="1"/>
</dbReference>
<dbReference type="GO" id="GO:0004550">
    <property type="term" value="F:nucleoside diphosphate kinase activity"/>
    <property type="evidence" value="ECO:0007669"/>
    <property type="project" value="UniProtKB-EC"/>
</dbReference>
<dbReference type="EMBL" id="CAJOBF010001498">
    <property type="protein sequence ID" value="CAF3957078.1"/>
    <property type="molecule type" value="Genomic_DNA"/>
</dbReference>
<evidence type="ECO:0000313" key="17">
    <source>
        <dbReference type="Proteomes" id="UP000663866"/>
    </source>
</evidence>
<dbReference type="Proteomes" id="UP000663842">
    <property type="component" value="Unassembled WGS sequence"/>
</dbReference>
<keyword evidence="7 12" id="KW-0067">ATP-binding</keyword>
<dbReference type="InterPro" id="IPR023005">
    <property type="entry name" value="Nucleoside_diP_kinase_AS"/>
</dbReference>
<dbReference type="InterPro" id="IPR036850">
    <property type="entry name" value="NDK-like_dom_sf"/>
</dbReference>
<accession>A0A819QD28</accession>
<dbReference type="PROSITE" id="PS51374">
    <property type="entry name" value="NDPK_LIKE"/>
    <property type="match status" value="1"/>
</dbReference>
<dbReference type="GO" id="GO:0006241">
    <property type="term" value="P:CTP biosynthetic process"/>
    <property type="evidence" value="ECO:0007669"/>
    <property type="project" value="InterPro"/>
</dbReference>
<dbReference type="Pfam" id="PF00334">
    <property type="entry name" value="NDK"/>
    <property type="match status" value="1"/>
</dbReference>
<reference evidence="16" key="1">
    <citation type="submission" date="2021-02" db="EMBL/GenBank/DDBJ databases">
        <authorList>
            <person name="Nowell W R."/>
        </authorList>
    </citation>
    <scope>NUCLEOTIDE SEQUENCE</scope>
</reference>
<comment type="caution">
    <text evidence="16">The sequence shown here is derived from an EMBL/GenBank/DDBJ whole genome shotgun (WGS) entry which is preliminary data.</text>
</comment>
<feature type="binding site" evidence="10">
    <location>
        <position position="115"/>
    </location>
    <ligand>
        <name>ATP</name>
        <dbReference type="ChEBI" id="CHEBI:30616"/>
    </ligand>
</feature>
<sequence>MIVLILMFQLTLCILKPDIVRSPHLFNVREIIALILKRQFIFIKSKRLQLSRERAGEFYREHQEKFFYSRLVHYMSCGPISCHILGRENAIKEWRSMLGPTKVYKTIFEAENTIRGQHGVTDTRNCGHGSDSIETAQREMNFFFPEFDIQSISKYENILTKKSIFNKDTLEHQL</sequence>
<organism evidence="16 17">
    <name type="scientific">Rotaria magnacalcarata</name>
    <dbReference type="NCBI Taxonomy" id="392030"/>
    <lineage>
        <taxon>Eukaryota</taxon>
        <taxon>Metazoa</taxon>
        <taxon>Spiralia</taxon>
        <taxon>Gnathifera</taxon>
        <taxon>Rotifera</taxon>
        <taxon>Eurotatoria</taxon>
        <taxon>Bdelloidea</taxon>
        <taxon>Philodinida</taxon>
        <taxon>Philodinidae</taxon>
        <taxon>Rotaria</taxon>
    </lineage>
</organism>
<comment type="catalytic activity">
    <reaction evidence="12">
        <text>a 2'-deoxyribonucleoside 5'-diphosphate + ATP = a 2'-deoxyribonucleoside 5'-triphosphate + ADP</text>
        <dbReference type="Rhea" id="RHEA:44640"/>
        <dbReference type="ChEBI" id="CHEBI:30616"/>
        <dbReference type="ChEBI" id="CHEBI:61560"/>
        <dbReference type="ChEBI" id="CHEBI:73316"/>
        <dbReference type="ChEBI" id="CHEBI:456216"/>
        <dbReference type="EC" id="2.7.4.6"/>
    </reaction>
</comment>
<evidence type="ECO:0000256" key="7">
    <source>
        <dbReference type="ARBA" id="ARBA00022840"/>
    </source>
</evidence>
<dbReference type="PANTHER" id="PTHR46161:SF3">
    <property type="entry name" value="NUCLEOSIDE DIPHOSPHATE KINASE DDB_G0292928-RELATED"/>
    <property type="match status" value="1"/>
</dbReference>
<evidence type="ECO:0000256" key="3">
    <source>
        <dbReference type="ARBA" id="ARBA00022679"/>
    </source>
</evidence>
<protein>
    <recommendedName>
        <fullName evidence="12">Nucleoside diphosphate kinase</fullName>
        <ecNumber evidence="12">2.7.4.6</ecNumber>
    </recommendedName>
</protein>
<feature type="binding site" evidence="10">
    <location>
        <position position="16"/>
    </location>
    <ligand>
        <name>ATP</name>
        <dbReference type="ChEBI" id="CHEBI:30616"/>
    </ligand>
</feature>
<evidence type="ECO:0000256" key="1">
    <source>
        <dbReference type="ARBA" id="ARBA00008142"/>
    </source>
</evidence>
<evidence type="ECO:0000256" key="2">
    <source>
        <dbReference type="ARBA" id="ARBA00022490"/>
    </source>
</evidence>